<comment type="caution">
    <text evidence="9">The sequence shown here is derived from an EMBL/GenBank/DDBJ whole genome shotgun (WGS) entry which is preliminary data.</text>
</comment>
<dbReference type="Pfam" id="PF03830">
    <property type="entry name" value="PTSIIB_sorb"/>
    <property type="match status" value="1"/>
</dbReference>
<name>A0A132P5Z0_ENTFC</name>
<evidence type="ECO:0000256" key="3">
    <source>
        <dbReference type="ARBA" id="ARBA00022490"/>
    </source>
</evidence>
<evidence type="ECO:0000313" key="9">
    <source>
        <dbReference type="EMBL" id="KWX17719.1"/>
    </source>
</evidence>
<evidence type="ECO:0000259" key="8">
    <source>
        <dbReference type="PROSITE" id="PS51101"/>
    </source>
</evidence>
<dbReference type="PROSITE" id="PS51101">
    <property type="entry name" value="PTS_EIIB_TYPE_4"/>
    <property type="match status" value="1"/>
</dbReference>
<dbReference type="GO" id="GO:0009401">
    <property type="term" value="P:phosphoenolpyruvate-dependent sugar phosphotransferase system"/>
    <property type="evidence" value="ECO:0007669"/>
    <property type="project" value="UniProtKB-KW"/>
</dbReference>
<keyword evidence="4" id="KW-0762">Sugar transport</keyword>
<evidence type="ECO:0000256" key="5">
    <source>
        <dbReference type="ARBA" id="ARBA00022679"/>
    </source>
</evidence>
<evidence type="ECO:0000256" key="7">
    <source>
        <dbReference type="ARBA" id="ARBA00022777"/>
    </source>
</evidence>
<organism evidence="9 11">
    <name type="scientific">Enterococcus faecium</name>
    <name type="common">Streptococcus faecium</name>
    <dbReference type="NCBI Taxonomy" id="1352"/>
    <lineage>
        <taxon>Bacteria</taxon>
        <taxon>Bacillati</taxon>
        <taxon>Bacillota</taxon>
        <taxon>Bacilli</taxon>
        <taxon>Lactobacillales</taxon>
        <taxon>Enterococcaceae</taxon>
        <taxon>Enterococcus</taxon>
    </lineage>
</organism>
<evidence type="ECO:0000256" key="1">
    <source>
        <dbReference type="ARBA" id="ARBA00004496"/>
    </source>
</evidence>
<reference evidence="10 12" key="2">
    <citation type="submission" date="2018-05" db="EMBL/GenBank/DDBJ databases">
        <title>Vancomycin-resistant Enterococcus faecium strain from Chelyabinsk, Russia.</title>
        <authorList>
            <person name="Gostev V."/>
            <person name="Goncharov A."/>
            <person name="Kolodzhieva V."/>
            <person name="Suvorov A."/>
            <person name="Sidorenko S."/>
            <person name="Zueva L."/>
        </authorList>
    </citation>
    <scope>NUCLEOTIDE SEQUENCE [LARGE SCALE GENOMIC DNA]</scope>
    <source>
        <strain evidence="10 12">20</strain>
    </source>
</reference>
<feature type="domain" description="PTS EIIB type-4" evidence="8">
    <location>
        <begin position="1"/>
        <end position="157"/>
    </location>
</feature>
<evidence type="ECO:0000313" key="11">
    <source>
        <dbReference type="Proteomes" id="UP000070452"/>
    </source>
</evidence>
<dbReference type="SUPFAM" id="SSF52728">
    <property type="entry name" value="PTS IIb component"/>
    <property type="match status" value="1"/>
</dbReference>
<dbReference type="InterPro" id="IPR036667">
    <property type="entry name" value="PTS_IIB_sorbose-sp_sf"/>
</dbReference>
<dbReference type="GO" id="GO:0008982">
    <property type="term" value="F:protein-N(PI)-phosphohistidine-sugar phosphotransferase activity"/>
    <property type="evidence" value="ECO:0007669"/>
    <property type="project" value="InterPro"/>
</dbReference>
<evidence type="ECO:0000256" key="4">
    <source>
        <dbReference type="ARBA" id="ARBA00022597"/>
    </source>
</evidence>
<protein>
    <submittedName>
        <fullName evidence="9">PTS mannose transporter subunit IIC</fullName>
    </submittedName>
    <submittedName>
        <fullName evidence="10">PTS mannose/fructose/sorbose transporter subunit IIB</fullName>
    </submittedName>
</protein>
<keyword evidence="5" id="KW-0808">Transferase</keyword>
<dbReference type="AlphaFoldDB" id="A0A132P5Z0"/>
<dbReference type="EMBL" id="LRHK01000001">
    <property type="protein sequence ID" value="KWX17719.1"/>
    <property type="molecule type" value="Genomic_DNA"/>
</dbReference>
<proteinExistence type="predicted"/>
<comment type="subcellular location">
    <subcellularLocation>
        <location evidence="1">Cytoplasm</location>
    </subcellularLocation>
</comment>
<evidence type="ECO:0000256" key="6">
    <source>
        <dbReference type="ARBA" id="ARBA00022683"/>
    </source>
</evidence>
<evidence type="ECO:0000313" key="10">
    <source>
        <dbReference type="EMBL" id="PZM55028.1"/>
    </source>
</evidence>
<sequence length="157" mass="17309">MGLVLARIDERLVHGIVVTQWASAVKAKRIMVVDDQVAQDEPRKAAMRLSKPAGTGMSLIDTETGITNFKAGKYDSHNVLLVVNNVKTLLDLSEQGIAIPKVNIGIMLDRNDRKKLAKNFAASPEELQQLQQLADKGIPVSYQFAPSDKEEPLDKFI</sequence>
<dbReference type="GO" id="GO:0016301">
    <property type="term" value="F:kinase activity"/>
    <property type="evidence" value="ECO:0007669"/>
    <property type="project" value="UniProtKB-KW"/>
</dbReference>
<keyword evidence="7" id="KW-0418">Kinase</keyword>
<keyword evidence="3" id="KW-0963">Cytoplasm</keyword>
<reference evidence="9 11" key="1">
    <citation type="submission" date="2016-01" db="EMBL/GenBank/DDBJ databases">
        <title>Molecular Mechanisms for transfer of large genomic segments between Enterococcus faecium strains.</title>
        <authorList>
            <person name="Garcia-Solache M.A."/>
            <person name="Lebreton F."/>
            <person name="Mclaughlin R.E."/>
            <person name="Whiteaker J.D."/>
            <person name="Gilmore M.S."/>
            <person name="Rice L.B."/>
        </authorList>
    </citation>
    <scope>NUCLEOTIDE SEQUENCE [LARGE SCALE GENOMIC DNA]</scope>
    <source>
        <strain evidence="9 11">D344RRF x C68</strain>
    </source>
</reference>
<evidence type="ECO:0000313" key="12">
    <source>
        <dbReference type="Proteomes" id="UP000249070"/>
    </source>
</evidence>
<dbReference type="Proteomes" id="UP000070452">
    <property type="component" value="Unassembled WGS sequence"/>
</dbReference>
<dbReference type="RefSeq" id="WP_002299152.1">
    <property type="nucleotide sequence ID" value="NZ_CAACYB010000001.1"/>
</dbReference>
<dbReference type="Proteomes" id="UP000249070">
    <property type="component" value="Unassembled WGS sequence"/>
</dbReference>
<dbReference type="InterPro" id="IPR004720">
    <property type="entry name" value="PTS_IIB_sorbose-sp"/>
</dbReference>
<dbReference type="GO" id="GO:0005737">
    <property type="term" value="C:cytoplasm"/>
    <property type="evidence" value="ECO:0007669"/>
    <property type="project" value="UniProtKB-SubCell"/>
</dbReference>
<dbReference type="EMBL" id="QHGU01000069">
    <property type="protein sequence ID" value="PZM55028.1"/>
    <property type="molecule type" value="Genomic_DNA"/>
</dbReference>
<keyword evidence="2" id="KW-0813">Transport</keyword>
<dbReference type="Gene3D" id="3.40.35.10">
    <property type="entry name" value="Phosphotransferase system, sorbose subfamily IIB component"/>
    <property type="match status" value="1"/>
</dbReference>
<accession>A0A132P5Z0</accession>
<evidence type="ECO:0000256" key="2">
    <source>
        <dbReference type="ARBA" id="ARBA00022448"/>
    </source>
</evidence>
<gene>
    <name evidence="9" type="ORF">AWT83_04085</name>
    <name evidence="10" type="ORF">DKP91_11665</name>
</gene>
<keyword evidence="6" id="KW-0598">Phosphotransferase system</keyword>